<evidence type="ECO:0000256" key="3">
    <source>
        <dbReference type="ARBA" id="ARBA00006577"/>
    </source>
</evidence>
<evidence type="ECO:0000256" key="8">
    <source>
        <dbReference type="ARBA" id="ARBA00023235"/>
    </source>
</evidence>
<dbReference type="Gene3D" id="2.40.10.330">
    <property type="match status" value="1"/>
</dbReference>
<dbReference type="AlphaFoldDB" id="A0A5J4QXK6"/>
<evidence type="ECO:0000313" key="9">
    <source>
        <dbReference type="EMBL" id="KAA6326312.1"/>
    </source>
</evidence>
<accession>A0A5J4QXK6</accession>
<dbReference type="PANTHER" id="PTHR47861">
    <property type="entry name" value="FKBP-TYPE PEPTIDYL-PROLYL CIS-TRANS ISOMERASE SLYD"/>
    <property type="match status" value="1"/>
</dbReference>
<evidence type="ECO:0000256" key="2">
    <source>
        <dbReference type="ARBA" id="ARBA00004496"/>
    </source>
</evidence>
<keyword evidence="7" id="KW-0143">Chaperone</keyword>
<evidence type="ECO:0000256" key="7">
    <source>
        <dbReference type="ARBA" id="ARBA00023186"/>
    </source>
</evidence>
<dbReference type="SUPFAM" id="SSF54534">
    <property type="entry name" value="FKBP-like"/>
    <property type="match status" value="1"/>
</dbReference>
<dbReference type="GO" id="GO:0003755">
    <property type="term" value="F:peptidyl-prolyl cis-trans isomerase activity"/>
    <property type="evidence" value="ECO:0007669"/>
    <property type="project" value="UniProtKB-KW"/>
</dbReference>
<comment type="subcellular location">
    <subcellularLocation>
        <location evidence="2">Cytoplasm</location>
    </subcellularLocation>
</comment>
<name>A0A5J4QXK6_9ZZZZ</name>
<comment type="caution">
    <text evidence="9">The sequence shown here is derived from an EMBL/GenBank/DDBJ whole genome shotgun (WGS) entry which is preliminary data.</text>
</comment>
<dbReference type="InterPro" id="IPR046357">
    <property type="entry name" value="PPIase_dom_sf"/>
</dbReference>
<gene>
    <name evidence="9" type="ORF">EZS27_024563</name>
</gene>
<keyword evidence="5" id="KW-0963">Cytoplasm</keyword>
<organism evidence="9">
    <name type="scientific">termite gut metagenome</name>
    <dbReference type="NCBI Taxonomy" id="433724"/>
    <lineage>
        <taxon>unclassified sequences</taxon>
        <taxon>metagenomes</taxon>
        <taxon>organismal metagenomes</taxon>
    </lineage>
</organism>
<keyword evidence="6" id="KW-0697">Rotamase</keyword>
<keyword evidence="8" id="KW-0413">Isomerase</keyword>
<feature type="non-terminal residue" evidence="9">
    <location>
        <position position="1"/>
    </location>
</feature>
<dbReference type="InterPro" id="IPR048261">
    <property type="entry name" value="SlpA/SlyD-like_ins_sf"/>
</dbReference>
<evidence type="ECO:0000256" key="4">
    <source>
        <dbReference type="ARBA" id="ARBA00013194"/>
    </source>
</evidence>
<dbReference type="Gene3D" id="3.10.50.40">
    <property type="match status" value="1"/>
</dbReference>
<sequence length="109" mass="11634">DHVIDLPKNMFEVDGRFDTEAVSEGKIVPLLNADGQRLNGVVVEIQADTVVVDMNHPLAGEDLTFVGEVVENRAATSKEVQDMIDATNCGGCGGCNDGCEDGCECEHCH</sequence>
<evidence type="ECO:0000256" key="6">
    <source>
        <dbReference type="ARBA" id="ARBA00023110"/>
    </source>
</evidence>
<proteinExistence type="inferred from homology"/>
<evidence type="ECO:0000256" key="1">
    <source>
        <dbReference type="ARBA" id="ARBA00000971"/>
    </source>
</evidence>
<protein>
    <recommendedName>
        <fullName evidence="4">peptidylprolyl isomerase</fullName>
        <ecNumber evidence="4">5.2.1.8</ecNumber>
    </recommendedName>
</protein>
<comment type="catalytic activity">
    <reaction evidence="1">
        <text>[protein]-peptidylproline (omega=180) = [protein]-peptidylproline (omega=0)</text>
        <dbReference type="Rhea" id="RHEA:16237"/>
        <dbReference type="Rhea" id="RHEA-COMP:10747"/>
        <dbReference type="Rhea" id="RHEA-COMP:10748"/>
        <dbReference type="ChEBI" id="CHEBI:83833"/>
        <dbReference type="ChEBI" id="CHEBI:83834"/>
        <dbReference type="EC" id="5.2.1.8"/>
    </reaction>
</comment>
<dbReference type="EMBL" id="SNRY01002189">
    <property type="protein sequence ID" value="KAA6326312.1"/>
    <property type="molecule type" value="Genomic_DNA"/>
</dbReference>
<dbReference type="PANTHER" id="PTHR47861:SF3">
    <property type="entry name" value="FKBP-TYPE PEPTIDYL-PROLYL CIS-TRANS ISOMERASE SLYD"/>
    <property type="match status" value="1"/>
</dbReference>
<reference evidence="9" key="1">
    <citation type="submission" date="2019-03" db="EMBL/GenBank/DDBJ databases">
        <title>Single cell metagenomics reveals metabolic interactions within the superorganism composed of flagellate Streblomastix strix and complex community of Bacteroidetes bacteria on its surface.</title>
        <authorList>
            <person name="Treitli S.C."/>
            <person name="Kolisko M."/>
            <person name="Husnik F."/>
            <person name="Keeling P."/>
            <person name="Hampl V."/>
        </authorList>
    </citation>
    <scope>NUCLEOTIDE SEQUENCE</scope>
    <source>
        <strain evidence="9">STM</strain>
    </source>
</reference>
<comment type="similarity">
    <text evidence="3">Belongs to the FKBP-type PPIase family.</text>
</comment>
<dbReference type="EC" id="5.2.1.8" evidence="4"/>
<dbReference type="GO" id="GO:0005737">
    <property type="term" value="C:cytoplasm"/>
    <property type="evidence" value="ECO:0007669"/>
    <property type="project" value="UniProtKB-SubCell"/>
</dbReference>
<evidence type="ECO:0000256" key="5">
    <source>
        <dbReference type="ARBA" id="ARBA00022490"/>
    </source>
</evidence>